<name>I4B575_TURPD</name>
<dbReference type="STRING" id="869212.Turpa_1785"/>
<evidence type="ECO:0000313" key="4">
    <source>
        <dbReference type="Proteomes" id="UP000006048"/>
    </source>
</evidence>
<dbReference type="OrthoDB" id="3469168at2"/>
<proteinExistence type="predicted"/>
<gene>
    <name evidence="3" type="ordered locus">Turpa_1785</name>
</gene>
<evidence type="ECO:0000313" key="3">
    <source>
        <dbReference type="EMBL" id="AFM12432.1"/>
    </source>
</evidence>
<sequence>MLGIRFIKFDAMTYVIHYKKGRVAREGRGLAFYYYEPSSSIAAIPLGSNDVPFIFNETTLDYQTVSIQGQISYRVSDAKKLAEVLDFTVDAAGSYKKDESEKLTQRISNEAQTATAALVHAMPLKDTLRAAKAIEEKIFAGLKGSVAVNALGLEVLAVNVLAVRGTPEMERALEAETREGIQQNADQAIYTRRNFAVVEERKIKESELNTEIAVEEKKKQIVEKKMETEILTAENNKKLREMKIRADIAIETERQKLVETRVQNTRKEADAQGYTIETLLKPYRNMDWKTLAAIGKEFNSNSQIAMAFRLLAENAEKIGTLNITPELLDSLTKPNT</sequence>
<keyword evidence="4" id="KW-1185">Reference proteome</keyword>
<reference evidence="3 4" key="1">
    <citation type="submission" date="2012-06" db="EMBL/GenBank/DDBJ databases">
        <title>The complete chromosome of genome of Turneriella parva DSM 21527.</title>
        <authorList>
            <consortium name="US DOE Joint Genome Institute (JGI-PGF)"/>
            <person name="Lucas S."/>
            <person name="Han J."/>
            <person name="Lapidus A."/>
            <person name="Bruce D."/>
            <person name="Goodwin L."/>
            <person name="Pitluck S."/>
            <person name="Peters L."/>
            <person name="Kyrpides N."/>
            <person name="Mavromatis K."/>
            <person name="Ivanova N."/>
            <person name="Mikhailova N."/>
            <person name="Chertkov O."/>
            <person name="Detter J.C."/>
            <person name="Tapia R."/>
            <person name="Han C."/>
            <person name="Land M."/>
            <person name="Hauser L."/>
            <person name="Markowitz V."/>
            <person name="Cheng J.-F."/>
            <person name="Hugenholtz P."/>
            <person name="Woyke T."/>
            <person name="Wu D."/>
            <person name="Gronow S."/>
            <person name="Wellnitz S."/>
            <person name="Brambilla E."/>
            <person name="Klenk H.-P."/>
            <person name="Eisen J.A."/>
        </authorList>
    </citation>
    <scope>NUCLEOTIDE SEQUENCE [LARGE SCALE GENOMIC DNA]</scope>
    <source>
        <strain evidence="4">ATCC BAA-1111 / DSM 21527 / NCTC 11395 / H</strain>
    </source>
</reference>
<dbReference type="Gene3D" id="3.30.479.30">
    <property type="entry name" value="Band 7 domain"/>
    <property type="match status" value="1"/>
</dbReference>
<dbReference type="SUPFAM" id="SSF117892">
    <property type="entry name" value="Band 7/SPFH domain"/>
    <property type="match status" value="1"/>
</dbReference>
<dbReference type="EMBL" id="CP002959">
    <property type="protein sequence ID" value="AFM12432.1"/>
    <property type="molecule type" value="Genomic_DNA"/>
</dbReference>
<accession>I4B575</accession>
<dbReference type="RefSeq" id="WP_014802941.1">
    <property type="nucleotide sequence ID" value="NC_018020.1"/>
</dbReference>
<comment type="subcellular location">
    <subcellularLocation>
        <location evidence="1">Membrane</location>
        <topology evidence="1">Single-pass membrane protein</topology>
    </subcellularLocation>
</comment>
<dbReference type="HOGENOM" id="CLU_069124_0_0_12"/>
<dbReference type="GO" id="GO:0016020">
    <property type="term" value="C:membrane"/>
    <property type="evidence" value="ECO:0007669"/>
    <property type="project" value="UniProtKB-SubCell"/>
</dbReference>
<protein>
    <recommendedName>
        <fullName evidence="2">Band 7 domain-containing protein</fullName>
    </recommendedName>
</protein>
<dbReference type="InterPro" id="IPR001107">
    <property type="entry name" value="Band_7"/>
</dbReference>
<evidence type="ECO:0000256" key="1">
    <source>
        <dbReference type="ARBA" id="ARBA00004167"/>
    </source>
</evidence>
<dbReference type="AlphaFoldDB" id="I4B575"/>
<dbReference type="KEGG" id="tpx:Turpa_1785"/>
<evidence type="ECO:0000259" key="2">
    <source>
        <dbReference type="Pfam" id="PF01145"/>
    </source>
</evidence>
<dbReference type="Proteomes" id="UP000006048">
    <property type="component" value="Chromosome"/>
</dbReference>
<feature type="domain" description="Band 7" evidence="2">
    <location>
        <begin position="18"/>
        <end position="193"/>
    </location>
</feature>
<dbReference type="InterPro" id="IPR036013">
    <property type="entry name" value="Band_7/SPFH_dom_sf"/>
</dbReference>
<dbReference type="PATRIC" id="fig|869212.3.peg.1782"/>
<organism evidence="3 4">
    <name type="scientific">Turneriella parva (strain ATCC BAA-1111 / DSM 21527 / NCTC 11395 / H)</name>
    <name type="common">Leptospira parva</name>
    <dbReference type="NCBI Taxonomy" id="869212"/>
    <lineage>
        <taxon>Bacteria</taxon>
        <taxon>Pseudomonadati</taxon>
        <taxon>Spirochaetota</taxon>
        <taxon>Spirochaetia</taxon>
        <taxon>Leptospirales</taxon>
        <taxon>Leptospiraceae</taxon>
        <taxon>Turneriella</taxon>
    </lineage>
</organism>
<dbReference type="Pfam" id="PF01145">
    <property type="entry name" value="Band_7"/>
    <property type="match status" value="1"/>
</dbReference>